<name>A0A3B3I401_ORYLA</name>
<evidence type="ECO:0000313" key="1">
    <source>
        <dbReference type="Ensembl" id="ENSORLP00000038505.1"/>
    </source>
</evidence>
<dbReference type="InParanoid" id="A0A3B3I401"/>
<protein>
    <submittedName>
        <fullName evidence="1">Uncharacterized protein</fullName>
    </submittedName>
</protein>
<organism evidence="1 2">
    <name type="scientific">Oryzias latipes</name>
    <name type="common">Japanese rice fish</name>
    <name type="synonym">Japanese killifish</name>
    <dbReference type="NCBI Taxonomy" id="8090"/>
    <lineage>
        <taxon>Eukaryota</taxon>
        <taxon>Metazoa</taxon>
        <taxon>Chordata</taxon>
        <taxon>Craniata</taxon>
        <taxon>Vertebrata</taxon>
        <taxon>Euteleostomi</taxon>
        <taxon>Actinopterygii</taxon>
        <taxon>Neopterygii</taxon>
        <taxon>Teleostei</taxon>
        <taxon>Neoteleostei</taxon>
        <taxon>Acanthomorphata</taxon>
        <taxon>Ovalentaria</taxon>
        <taxon>Atherinomorphae</taxon>
        <taxon>Beloniformes</taxon>
        <taxon>Adrianichthyidae</taxon>
        <taxon>Oryziinae</taxon>
        <taxon>Oryzias</taxon>
    </lineage>
</organism>
<dbReference type="GeneTree" id="ENSGT00940000177132"/>
<proteinExistence type="predicted"/>
<keyword evidence="2" id="KW-1185">Reference proteome</keyword>
<reference evidence="1" key="3">
    <citation type="submission" date="2025-09" db="UniProtKB">
        <authorList>
            <consortium name="Ensembl"/>
        </authorList>
    </citation>
    <scope>IDENTIFICATION</scope>
    <source>
        <strain evidence="1">Hd-rR</strain>
    </source>
</reference>
<accession>A0A3B3I401</accession>
<dbReference type="Bgee" id="ENSORLG00000025203">
    <property type="expression patterns" value="Expressed in testis and 2 other cell types or tissues"/>
</dbReference>
<dbReference type="Proteomes" id="UP000001038">
    <property type="component" value="Chromosome 9"/>
</dbReference>
<evidence type="ECO:0000313" key="2">
    <source>
        <dbReference type="Proteomes" id="UP000001038"/>
    </source>
</evidence>
<reference evidence="1" key="2">
    <citation type="submission" date="2025-08" db="UniProtKB">
        <authorList>
            <consortium name="Ensembl"/>
        </authorList>
    </citation>
    <scope>IDENTIFICATION</scope>
    <source>
        <strain evidence="1">Hd-rR</strain>
    </source>
</reference>
<dbReference type="Ensembl" id="ENSORLT00000027906.1">
    <property type="protein sequence ID" value="ENSORLP00000038505.1"/>
    <property type="gene ID" value="ENSORLG00000025203.1"/>
</dbReference>
<reference evidence="1 2" key="1">
    <citation type="journal article" date="2007" name="Nature">
        <title>The medaka draft genome and insights into vertebrate genome evolution.</title>
        <authorList>
            <person name="Kasahara M."/>
            <person name="Naruse K."/>
            <person name="Sasaki S."/>
            <person name="Nakatani Y."/>
            <person name="Qu W."/>
            <person name="Ahsan B."/>
            <person name="Yamada T."/>
            <person name="Nagayasu Y."/>
            <person name="Doi K."/>
            <person name="Kasai Y."/>
            <person name="Jindo T."/>
            <person name="Kobayashi D."/>
            <person name="Shimada A."/>
            <person name="Toyoda A."/>
            <person name="Kuroki Y."/>
            <person name="Fujiyama A."/>
            <person name="Sasaki T."/>
            <person name="Shimizu A."/>
            <person name="Asakawa S."/>
            <person name="Shimizu N."/>
            <person name="Hashimoto S."/>
            <person name="Yang J."/>
            <person name="Lee Y."/>
            <person name="Matsushima K."/>
            <person name="Sugano S."/>
            <person name="Sakaizumi M."/>
            <person name="Narita T."/>
            <person name="Ohishi K."/>
            <person name="Haga S."/>
            <person name="Ohta F."/>
            <person name="Nomoto H."/>
            <person name="Nogata K."/>
            <person name="Morishita T."/>
            <person name="Endo T."/>
            <person name="Shin-I T."/>
            <person name="Takeda H."/>
            <person name="Morishita S."/>
            <person name="Kohara Y."/>
        </authorList>
    </citation>
    <scope>NUCLEOTIDE SEQUENCE [LARGE SCALE GENOMIC DNA]</scope>
    <source>
        <strain evidence="1 2">Hd-rR</strain>
    </source>
</reference>
<dbReference type="AlphaFoldDB" id="A0A3B3I401"/>
<sequence length="88" mass="9285">TECGHPISIVHWSSELLSSNHPPASASMKLGLQAPYRYRTECGHPISIVHCSSELLSSNHPPASASMKLGLQARATTPGGRSAHKSAV</sequence>